<evidence type="ECO:0000313" key="2">
    <source>
        <dbReference type="Proteomes" id="UP001161704"/>
    </source>
</evidence>
<proteinExistence type="predicted"/>
<name>A0AA42UBE7_AERCA</name>
<comment type="caution">
    <text evidence="1">The sequence shown here is derived from an EMBL/GenBank/DDBJ whole genome shotgun (WGS) entry which is preliminary data.</text>
</comment>
<dbReference type="EMBL" id="JAOCIZ010000001">
    <property type="protein sequence ID" value="MDH1503440.1"/>
    <property type="molecule type" value="Genomic_DNA"/>
</dbReference>
<protein>
    <submittedName>
        <fullName evidence="1">Uncharacterized protein</fullName>
    </submittedName>
</protein>
<dbReference type="Proteomes" id="UP001161704">
    <property type="component" value="Unassembled WGS sequence"/>
</dbReference>
<feature type="non-terminal residue" evidence="1">
    <location>
        <position position="1"/>
    </location>
</feature>
<reference evidence="1" key="1">
    <citation type="submission" date="2022-09" db="EMBL/GenBank/DDBJ databases">
        <title>Intensive care unit water sources are persistently colonized with multi-drug resistant bacteria and are the site of extensive horizontal gene transfer of antibiotic resistance genes.</title>
        <authorList>
            <person name="Diorio-Toth L."/>
        </authorList>
    </citation>
    <scope>NUCLEOTIDE SEQUENCE</scope>
    <source>
        <strain evidence="1">GD03710</strain>
    </source>
</reference>
<organism evidence="1 2">
    <name type="scientific">Aeromonas caviae</name>
    <name type="common">Aeromonas punctata</name>
    <dbReference type="NCBI Taxonomy" id="648"/>
    <lineage>
        <taxon>Bacteria</taxon>
        <taxon>Pseudomonadati</taxon>
        <taxon>Pseudomonadota</taxon>
        <taxon>Gammaproteobacteria</taxon>
        <taxon>Aeromonadales</taxon>
        <taxon>Aeromonadaceae</taxon>
        <taxon>Aeromonas</taxon>
    </lineage>
</organism>
<dbReference type="AlphaFoldDB" id="A0AA42UBE7"/>
<gene>
    <name evidence="1" type="ORF">N5I20_00005</name>
</gene>
<accession>A0AA42UBE7</accession>
<evidence type="ECO:0000313" key="1">
    <source>
        <dbReference type="EMBL" id="MDH1503440.1"/>
    </source>
</evidence>
<dbReference type="RefSeq" id="WP_279980537.1">
    <property type="nucleotide sequence ID" value="NZ_JAOCFK010000007.1"/>
</dbReference>
<sequence length="76" mass="8400">FDGPPPRGGPFILFLTDAGSMIRWLFPPGPLFVARLVAKSLNVNSCLKFMTVMARQSRGQAFTGGLSWFFTRFSGE</sequence>